<keyword evidence="1" id="KW-0472">Membrane</keyword>
<dbReference type="Gene3D" id="3.60.10.10">
    <property type="entry name" value="Endonuclease/exonuclease/phosphatase"/>
    <property type="match status" value="1"/>
</dbReference>
<proteinExistence type="predicted"/>
<evidence type="ECO:0000256" key="1">
    <source>
        <dbReference type="SAM" id="Phobius"/>
    </source>
</evidence>
<feature type="domain" description="Endonuclease/exonuclease/phosphatase" evidence="2">
    <location>
        <begin position="411"/>
        <end position="638"/>
    </location>
</feature>
<dbReference type="RefSeq" id="WP_380757873.1">
    <property type="nucleotide sequence ID" value="NZ_JBHSRF010000046.1"/>
</dbReference>
<keyword evidence="1" id="KW-1133">Transmembrane helix</keyword>
<feature type="transmembrane region" description="Helical" evidence="1">
    <location>
        <begin position="339"/>
        <end position="357"/>
    </location>
</feature>
<name>A0ABW1NP24_9ACTN</name>
<accession>A0ABW1NP24</accession>
<protein>
    <submittedName>
        <fullName evidence="3">Endonuclease/exonuclease/phosphatase family protein</fullName>
    </submittedName>
</protein>
<feature type="transmembrane region" description="Helical" evidence="1">
    <location>
        <begin position="175"/>
        <end position="192"/>
    </location>
</feature>
<keyword evidence="3" id="KW-0540">Nuclease</keyword>
<evidence type="ECO:0000259" key="2">
    <source>
        <dbReference type="Pfam" id="PF03372"/>
    </source>
</evidence>
<comment type="caution">
    <text evidence="3">The sequence shown here is derived from an EMBL/GenBank/DDBJ whole genome shotgun (WGS) entry which is preliminary data.</text>
</comment>
<dbReference type="InterPro" id="IPR051916">
    <property type="entry name" value="GPI-anchor_lipid_remodeler"/>
</dbReference>
<keyword evidence="1" id="KW-0812">Transmembrane</keyword>
<evidence type="ECO:0000313" key="3">
    <source>
        <dbReference type="EMBL" id="MFC6084618.1"/>
    </source>
</evidence>
<evidence type="ECO:0000313" key="4">
    <source>
        <dbReference type="Proteomes" id="UP001596137"/>
    </source>
</evidence>
<dbReference type="PANTHER" id="PTHR14859">
    <property type="entry name" value="CALCOFLUOR WHITE HYPERSENSITIVE PROTEIN PRECURSOR"/>
    <property type="match status" value="1"/>
</dbReference>
<gene>
    <name evidence="3" type="ORF">ACFP1K_25895</name>
</gene>
<dbReference type="SUPFAM" id="SSF56219">
    <property type="entry name" value="DNase I-like"/>
    <property type="match status" value="1"/>
</dbReference>
<dbReference type="GO" id="GO:0004519">
    <property type="term" value="F:endonuclease activity"/>
    <property type="evidence" value="ECO:0007669"/>
    <property type="project" value="UniProtKB-KW"/>
</dbReference>
<sequence length="654" mass="66591">MGEPDTAALERARGIRLPVDLPGLITPRRAAVLTIALGVVLFTDVLGVFLPSLITLFGQAGATPPEQMGLFAAVWFVLPFAAIPAARLLGPRAVLLGGAALLAAGRLVLQAQGGGDAQLYPASVGVTAALVFLYGCARTVSRRAVPSGLAGGLAASAVIHLALDQMDLTWRDGPLPWVVAALAVAALLWCAWRVPATGDLAPAGVWGIFGPVLALHGMLLATLGLADRPGAAQAGPWQVAAVAAALVAAQFLLASCAARPPRPAWAMAVLLPVACGALLPLASPLIALLAAPALGTCVGTAGLPRPGDRSRGGVALLGGMLVFLVAVFLYYAAYDVSLGFPNAVVPAVLGALVGLVALRASRRGSPGTAVRPRPYRLAAAGVAVAVAVAALTWRPLPSVRPVAGPEFTLIAYNIRMGFGLSGTLDLDRIAAWARAERPDVVLMSEVDRGWLLNGGHDDLARIAKGLGMRYHFAPAADGLWGDALLTNLPVRQITSHPLGRYDYPTGAQAQAAVVEVGGREVGIVNTHLQATAGQAPEVAAIARDLAGGATTATAGTGSGGTGGAVTRPVLLAGDLNVTKDDPEMRVLAAAGLTDPLIALGDPPTSPADAPVKRIDHVLLGAGLSAVSARVSRVPYSDHLPVVVRLRLSDLPQAG</sequence>
<keyword evidence="4" id="KW-1185">Reference proteome</keyword>
<feature type="transmembrane region" description="Helical" evidence="1">
    <location>
        <begin position="315"/>
        <end position="333"/>
    </location>
</feature>
<feature type="transmembrane region" description="Helical" evidence="1">
    <location>
        <begin position="144"/>
        <end position="163"/>
    </location>
</feature>
<dbReference type="InterPro" id="IPR005135">
    <property type="entry name" value="Endo/exonuclease/phosphatase"/>
</dbReference>
<dbReference type="EMBL" id="JBHSRF010000046">
    <property type="protein sequence ID" value="MFC6084618.1"/>
    <property type="molecule type" value="Genomic_DNA"/>
</dbReference>
<feature type="transmembrane region" description="Helical" evidence="1">
    <location>
        <begin position="68"/>
        <end position="86"/>
    </location>
</feature>
<reference evidence="4" key="1">
    <citation type="journal article" date="2019" name="Int. J. Syst. Evol. Microbiol.">
        <title>The Global Catalogue of Microorganisms (GCM) 10K type strain sequencing project: providing services to taxonomists for standard genome sequencing and annotation.</title>
        <authorList>
            <consortium name="The Broad Institute Genomics Platform"/>
            <consortium name="The Broad Institute Genome Sequencing Center for Infectious Disease"/>
            <person name="Wu L."/>
            <person name="Ma J."/>
        </authorList>
    </citation>
    <scope>NUCLEOTIDE SEQUENCE [LARGE SCALE GENOMIC DNA]</scope>
    <source>
        <strain evidence="4">JCM 30346</strain>
    </source>
</reference>
<keyword evidence="3" id="KW-0255">Endonuclease</keyword>
<feature type="transmembrane region" description="Helical" evidence="1">
    <location>
        <begin position="30"/>
        <end position="56"/>
    </location>
</feature>
<keyword evidence="3" id="KW-0378">Hydrolase</keyword>
<feature type="transmembrane region" description="Helical" evidence="1">
    <location>
        <begin position="119"/>
        <end position="137"/>
    </location>
</feature>
<dbReference type="InterPro" id="IPR036691">
    <property type="entry name" value="Endo/exonu/phosph_ase_sf"/>
</dbReference>
<feature type="transmembrane region" description="Helical" evidence="1">
    <location>
        <begin position="285"/>
        <end position="303"/>
    </location>
</feature>
<dbReference type="Pfam" id="PF03372">
    <property type="entry name" value="Exo_endo_phos"/>
    <property type="match status" value="1"/>
</dbReference>
<feature type="transmembrane region" description="Helical" evidence="1">
    <location>
        <begin position="204"/>
        <end position="225"/>
    </location>
</feature>
<feature type="transmembrane region" description="Helical" evidence="1">
    <location>
        <begin position="263"/>
        <end position="279"/>
    </location>
</feature>
<dbReference type="Proteomes" id="UP001596137">
    <property type="component" value="Unassembled WGS sequence"/>
</dbReference>
<feature type="transmembrane region" description="Helical" evidence="1">
    <location>
        <begin position="377"/>
        <end position="396"/>
    </location>
</feature>
<feature type="transmembrane region" description="Helical" evidence="1">
    <location>
        <begin position="237"/>
        <end position="256"/>
    </location>
</feature>
<dbReference type="PANTHER" id="PTHR14859:SF1">
    <property type="entry name" value="PGAP2-INTERACTING PROTEIN"/>
    <property type="match status" value="1"/>
</dbReference>
<feature type="transmembrane region" description="Helical" evidence="1">
    <location>
        <begin position="93"/>
        <end position="113"/>
    </location>
</feature>
<organism evidence="3 4">
    <name type="scientific">Sphaerisporangium aureirubrum</name>
    <dbReference type="NCBI Taxonomy" id="1544736"/>
    <lineage>
        <taxon>Bacteria</taxon>
        <taxon>Bacillati</taxon>
        <taxon>Actinomycetota</taxon>
        <taxon>Actinomycetes</taxon>
        <taxon>Streptosporangiales</taxon>
        <taxon>Streptosporangiaceae</taxon>
        <taxon>Sphaerisporangium</taxon>
    </lineage>
</organism>